<dbReference type="OrthoDB" id="1828825at2"/>
<dbReference type="Proteomes" id="UP000236178">
    <property type="component" value="Unassembled WGS sequence"/>
</dbReference>
<comment type="caution">
    <text evidence="3">The sequence shown here is derived from an EMBL/GenBank/DDBJ whole genome shotgun (WGS) entry which is preliminary data.</text>
</comment>
<evidence type="ECO:0000313" key="3">
    <source>
        <dbReference type="EMBL" id="PKT71575.1"/>
    </source>
</evidence>
<dbReference type="Pfam" id="PF13472">
    <property type="entry name" value="Lipase_GDSL_2"/>
    <property type="match status" value="1"/>
</dbReference>
<dbReference type="RefSeq" id="WP_103550540.1">
    <property type="nucleotide sequence ID" value="NZ_KZ626871.1"/>
</dbReference>
<dbReference type="InterPro" id="IPR036514">
    <property type="entry name" value="SGNH_hydro_sf"/>
</dbReference>
<evidence type="ECO:0000259" key="2">
    <source>
        <dbReference type="Pfam" id="PF13472"/>
    </source>
</evidence>
<dbReference type="EMBL" id="PJOS01000032">
    <property type="protein sequence ID" value="PKT71575.1"/>
    <property type="molecule type" value="Genomic_DNA"/>
</dbReference>
<keyword evidence="1" id="KW-0732">Signal</keyword>
<keyword evidence="3" id="KW-0378">Hydrolase</keyword>
<accession>A0A2I0SNU4</accession>
<keyword evidence="4" id="KW-1185">Reference proteome</keyword>
<dbReference type="AlphaFoldDB" id="A0A2I0SNU4"/>
<organism evidence="3 4">
    <name type="scientific">Streptomyces populi</name>
    <dbReference type="NCBI Taxonomy" id="2058924"/>
    <lineage>
        <taxon>Bacteria</taxon>
        <taxon>Bacillati</taxon>
        <taxon>Actinomycetota</taxon>
        <taxon>Actinomycetes</taxon>
        <taxon>Kitasatosporales</taxon>
        <taxon>Streptomycetaceae</taxon>
        <taxon>Streptomyces</taxon>
    </lineage>
</organism>
<reference evidence="3 4" key="1">
    <citation type="submission" date="2017-12" db="EMBL/GenBank/DDBJ databases">
        <title>Streptomyces populusis sp. nov., a novel endophytic actinobacterium isolated from stems of Populus adenopoda Maxim.</title>
        <authorList>
            <person name="Wang Z."/>
        </authorList>
    </citation>
    <scope>NUCLEOTIDE SEQUENCE [LARGE SCALE GENOMIC DNA]</scope>
    <source>
        <strain evidence="3 4">A249</strain>
    </source>
</reference>
<protein>
    <submittedName>
        <fullName evidence="3">SGNH hydrolase</fullName>
    </submittedName>
</protein>
<dbReference type="Gene3D" id="3.40.50.1110">
    <property type="entry name" value="SGNH hydrolase"/>
    <property type="match status" value="1"/>
</dbReference>
<dbReference type="PANTHER" id="PTHR43784:SF2">
    <property type="entry name" value="GDSL-LIKE LIPASE_ACYLHYDROLASE, PUTATIVE (AFU_ORTHOLOGUE AFUA_2G00820)-RELATED"/>
    <property type="match status" value="1"/>
</dbReference>
<gene>
    <name evidence="3" type="ORF">CW362_18130</name>
</gene>
<feature type="domain" description="SGNH hydrolase-type esterase" evidence="2">
    <location>
        <begin position="223"/>
        <end position="409"/>
    </location>
</feature>
<evidence type="ECO:0000313" key="4">
    <source>
        <dbReference type="Proteomes" id="UP000236178"/>
    </source>
</evidence>
<dbReference type="PANTHER" id="PTHR43784">
    <property type="entry name" value="GDSL-LIKE LIPASE/ACYLHYDROLASE, PUTATIVE (AFU_ORTHOLOGUE AFUA_2G00820)-RELATED"/>
    <property type="match status" value="1"/>
</dbReference>
<name>A0A2I0SNU4_9ACTN</name>
<dbReference type="InterPro" id="IPR013830">
    <property type="entry name" value="SGNH_hydro"/>
</dbReference>
<feature type="chain" id="PRO_5038807283" evidence="1">
    <location>
        <begin position="29"/>
        <end position="436"/>
    </location>
</feature>
<dbReference type="CDD" id="cd01830">
    <property type="entry name" value="XynE_like"/>
    <property type="match status" value="1"/>
</dbReference>
<dbReference type="SUPFAM" id="SSF52266">
    <property type="entry name" value="SGNH hydrolase"/>
    <property type="match status" value="1"/>
</dbReference>
<proteinExistence type="predicted"/>
<dbReference type="InterPro" id="IPR053140">
    <property type="entry name" value="GDSL_Rv0518-like"/>
</dbReference>
<dbReference type="GO" id="GO:0016787">
    <property type="term" value="F:hydrolase activity"/>
    <property type="evidence" value="ECO:0007669"/>
    <property type="project" value="UniProtKB-KW"/>
</dbReference>
<feature type="signal peptide" evidence="1">
    <location>
        <begin position="1"/>
        <end position="28"/>
    </location>
</feature>
<sequence length="436" mass="45108">MPRAIMFRRLPVPLVTALLLASLLTSTGAITEARSAPGRSAPERAPASRGTWTGTWEAAASGTVSALPGASIRNVVHTSVGGRAARVRLSNRLGTRALRLGSVTLALQVPGEPGSPRAVADSVRAVTFAGAGSVTVPAGRDLVSDPVALSVPADANLLVSVHTPADSGPATCHRSALQTNFVAPAGDRTAEESGAGYTATVGSWYYVTGVDVLGASTAGSVVALGDSITDGTGSSPGANHRWPDRLAARLRGLPAHRRPGVLNAGISGNRVLLDGRGPSALTRLDADVFSRTGVRTMILLEGVNDIKGTPEQTDPRALEDAYRLVVRRAHAHGIRVIGATITPYGGHAAYTPAREAVRRAVNAAVRTHRIFDGVADLDAAVRDPARPDRILPAYDPGDHLHFNDAGTRALAGAIDLRSLLTPAPPSPRPPLPATRP</sequence>
<evidence type="ECO:0000256" key="1">
    <source>
        <dbReference type="SAM" id="SignalP"/>
    </source>
</evidence>